<evidence type="ECO:0000256" key="1">
    <source>
        <dbReference type="SAM" id="MobiDB-lite"/>
    </source>
</evidence>
<feature type="region of interest" description="Disordered" evidence="1">
    <location>
        <begin position="33"/>
        <end position="56"/>
    </location>
</feature>
<keyword evidence="3" id="KW-1185">Reference proteome</keyword>
<gene>
    <name evidence="2" type="ORF">GCM10023191_102210</name>
</gene>
<proteinExistence type="predicted"/>
<evidence type="ECO:0000313" key="2">
    <source>
        <dbReference type="EMBL" id="GAA4522791.1"/>
    </source>
</evidence>
<accession>A0ABP8R9P4</accession>
<comment type="caution">
    <text evidence="2">The sequence shown here is derived from an EMBL/GenBank/DDBJ whole genome shotgun (WGS) entry which is preliminary data.</text>
</comment>
<protein>
    <submittedName>
        <fullName evidence="2">Uncharacterized protein</fullName>
    </submittedName>
</protein>
<organism evidence="2 3">
    <name type="scientific">Actinoallomurus oryzae</name>
    <dbReference type="NCBI Taxonomy" id="502180"/>
    <lineage>
        <taxon>Bacteria</taxon>
        <taxon>Bacillati</taxon>
        <taxon>Actinomycetota</taxon>
        <taxon>Actinomycetes</taxon>
        <taxon>Streptosporangiales</taxon>
        <taxon>Thermomonosporaceae</taxon>
        <taxon>Actinoallomurus</taxon>
    </lineage>
</organism>
<evidence type="ECO:0000313" key="3">
    <source>
        <dbReference type="Proteomes" id="UP001500503"/>
    </source>
</evidence>
<sequence length="109" mass="12148">MLFHGRSLAWDVGLWTGGRPCCGVWVERLEDQTPHKPTASDSWDGMPPPRAREGGRTPVETLWKCEKPPRFQTLGATHLVSATSQAMEGTLSCPKYFGLPRYLLGQLTH</sequence>
<reference evidence="3" key="1">
    <citation type="journal article" date="2019" name="Int. J. Syst. Evol. Microbiol.">
        <title>The Global Catalogue of Microorganisms (GCM) 10K type strain sequencing project: providing services to taxonomists for standard genome sequencing and annotation.</title>
        <authorList>
            <consortium name="The Broad Institute Genomics Platform"/>
            <consortium name="The Broad Institute Genome Sequencing Center for Infectious Disease"/>
            <person name="Wu L."/>
            <person name="Ma J."/>
        </authorList>
    </citation>
    <scope>NUCLEOTIDE SEQUENCE [LARGE SCALE GENOMIC DNA]</scope>
    <source>
        <strain evidence="3">JCM 17933</strain>
    </source>
</reference>
<dbReference type="Proteomes" id="UP001500503">
    <property type="component" value="Unassembled WGS sequence"/>
</dbReference>
<dbReference type="EMBL" id="BAABHF010000096">
    <property type="protein sequence ID" value="GAA4522791.1"/>
    <property type="molecule type" value="Genomic_DNA"/>
</dbReference>
<name>A0ABP8R9P4_9ACTN</name>